<dbReference type="SUPFAM" id="SSF141729">
    <property type="entry name" value="FimD N-terminal domain-like"/>
    <property type="match status" value="1"/>
</dbReference>
<keyword evidence="6" id="KW-0732">Signal</keyword>
<keyword evidence="7 9" id="KW-0472">Membrane</keyword>
<comment type="similarity">
    <text evidence="2 9">Belongs to the fimbrial export usher family.</text>
</comment>
<dbReference type="InterPro" id="IPR025949">
    <property type="entry name" value="PapC-like_C"/>
</dbReference>
<dbReference type="PANTHER" id="PTHR30451">
    <property type="entry name" value="OUTER MEMBRANE USHER PROTEIN"/>
    <property type="match status" value="1"/>
</dbReference>
<dbReference type="Gene3D" id="2.60.40.2610">
    <property type="entry name" value="Outer membrane usher protein FimD, plug domain"/>
    <property type="match status" value="1"/>
</dbReference>
<feature type="domain" description="PapC N-terminal" evidence="11">
    <location>
        <begin position="41"/>
        <end position="186"/>
    </location>
</feature>
<dbReference type="PANTHER" id="PTHR30451:SF10">
    <property type="entry name" value="OUTER MEMBRANE USHER PROTEIN YFCU-RELATED"/>
    <property type="match status" value="1"/>
</dbReference>
<evidence type="ECO:0000313" key="13">
    <source>
        <dbReference type="Proteomes" id="UP000596176"/>
    </source>
</evidence>
<dbReference type="InterPro" id="IPR000015">
    <property type="entry name" value="Fimb_usher"/>
</dbReference>
<name>A0A7U0N4D0_SERPR</name>
<evidence type="ECO:0000259" key="10">
    <source>
        <dbReference type="Pfam" id="PF13953"/>
    </source>
</evidence>
<evidence type="ECO:0000256" key="3">
    <source>
        <dbReference type="ARBA" id="ARBA00022448"/>
    </source>
</evidence>
<evidence type="ECO:0000256" key="1">
    <source>
        <dbReference type="ARBA" id="ARBA00004571"/>
    </source>
</evidence>
<evidence type="ECO:0000259" key="11">
    <source>
        <dbReference type="Pfam" id="PF13954"/>
    </source>
</evidence>
<dbReference type="InterPro" id="IPR043142">
    <property type="entry name" value="PapC-like_C_sf"/>
</dbReference>
<evidence type="ECO:0000313" key="12">
    <source>
        <dbReference type="EMBL" id="QQX52289.1"/>
    </source>
</evidence>
<dbReference type="GO" id="GO:0009297">
    <property type="term" value="P:pilus assembly"/>
    <property type="evidence" value="ECO:0007669"/>
    <property type="project" value="InterPro"/>
</dbReference>
<dbReference type="InterPro" id="IPR025885">
    <property type="entry name" value="PapC_N"/>
</dbReference>
<evidence type="ECO:0000256" key="5">
    <source>
        <dbReference type="ARBA" id="ARBA00022692"/>
    </source>
</evidence>
<keyword evidence="3 9" id="KW-0813">Transport</keyword>
<proteinExistence type="inferred from homology"/>
<feature type="domain" description="PapC-like C-terminal" evidence="10">
    <location>
        <begin position="764"/>
        <end position="820"/>
    </location>
</feature>
<evidence type="ECO:0000256" key="9">
    <source>
        <dbReference type="RuleBase" id="RU003884"/>
    </source>
</evidence>
<dbReference type="FunFam" id="2.60.40.3110:FF:000001">
    <property type="entry name" value="Putative fimbrial outer membrane usher"/>
    <property type="match status" value="1"/>
</dbReference>
<dbReference type="Proteomes" id="UP000596176">
    <property type="component" value="Chromosome"/>
</dbReference>
<evidence type="ECO:0000256" key="6">
    <source>
        <dbReference type="ARBA" id="ARBA00022729"/>
    </source>
</evidence>
<dbReference type="InterPro" id="IPR037224">
    <property type="entry name" value="PapC_N_sf"/>
</dbReference>
<evidence type="ECO:0000256" key="7">
    <source>
        <dbReference type="ARBA" id="ARBA00023136"/>
    </source>
</evidence>
<evidence type="ECO:0000256" key="4">
    <source>
        <dbReference type="ARBA" id="ARBA00022452"/>
    </source>
</evidence>
<accession>A0A7U0N4D0</accession>
<dbReference type="EMBL" id="CP068391">
    <property type="protein sequence ID" value="QQX52289.1"/>
    <property type="molecule type" value="Genomic_DNA"/>
</dbReference>
<keyword evidence="9" id="KW-1029">Fimbrium biogenesis</keyword>
<reference evidence="12 13" key="1">
    <citation type="submission" date="2021-01" db="EMBL/GenBank/DDBJ databases">
        <title>Chromosome sequence of Serratia proteamaculans strain 94 rif-r, isolated from spoiled beef.</title>
        <authorList>
            <person name="Zaytseva Y.V."/>
            <person name="Iablokov S.N."/>
            <person name="Klyukina A."/>
        </authorList>
    </citation>
    <scope>NUCLEOTIDE SEQUENCE [LARGE SCALE GENOMIC DNA]</scope>
    <source>
        <strain evidence="12 13">94 rif-r</strain>
    </source>
</reference>
<keyword evidence="4" id="KW-1134">Transmembrane beta strand</keyword>
<dbReference type="Pfam" id="PF00577">
    <property type="entry name" value="Usher"/>
    <property type="match status" value="1"/>
</dbReference>
<keyword evidence="8 9" id="KW-0998">Cell outer membrane</keyword>
<dbReference type="PROSITE" id="PS01151">
    <property type="entry name" value="FIMBRIAL_USHER"/>
    <property type="match status" value="1"/>
</dbReference>
<dbReference type="Pfam" id="PF13953">
    <property type="entry name" value="PapC_C"/>
    <property type="match status" value="1"/>
</dbReference>
<dbReference type="Gene3D" id="2.60.40.3110">
    <property type="match status" value="1"/>
</dbReference>
<protein>
    <submittedName>
        <fullName evidence="12">Outer membrane usher protein</fullName>
    </submittedName>
</protein>
<dbReference type="InterPro" id="IPR018030">
    <property type="entry name" value="Fimbrial_membr_usher_CS"/>
</dbReference>
<dbReference type="InterPro" id="IPR042186">
    <property type="entry name" value="FimD_plug_dom"/>
</dbReference>
<evidence type="ECO:0000256" key="8">
    <source>
        <dbReference type="ARBA" id="ARBA00023237"/>
    </source>
</evidence>
<dbReference type="Gene3D" id="3.10.20.410">
    <property type="match status" value="1"/>
</dbReference>
<dbReference type="RefSeq" id="WP_207978246.1">
    <property type="nucleotide sequence ID" value="NZ_CP068391.1"/>
</dbReference>
<dbReference type="GO" id="GO:0015473">
    <property type="term" value="F:fimbrial usher porin activity"/>
    <property type="evidence" value="ECO:0007669"/>
    <property type="project" value="InterPro"/>
</dbReference>
<dbReference type="GO" id="GO:0009279">
    <property type="term" value="C:cell outer membrane"/>
    <property type="evidence" value="ECO:0007669"/>
    <property type="project" value="UniProtKB-SubCell"/>
</dbReference>
<keyword evidence="5 9" id="KW-0812">Transmembrane</keyword>
<gene>
    <name evidence="12" type="ORF">JKX24_19175</name>
</gene>
<dbReference type="Pfam" id="PF13954">
    <property type="entry name" value="PapC_N"/>
    <property type="match status" value="1"/>
</dbReference>
<dbReference type="AlphaFoldDB" id="A0A7U0N4D0"/>
<dbReference type="Gene3D" id="2.60.40.2070">
    <property type="match status" value="1"/>
</dbReference>
<comment type="subcellular location">
    <subcellularLocation>
        <location evidence="1 9">Cell outer membrane</location>
        <topology evidence="1 9">Multi-pass membrane protein</topology>
    </subcellularLocation>
</comment>
<evidence type="ECO:0000256" key="2">
    <source>
        <dbReference type="ARBA" id="ARBA00008064"/>
    </source>
</evidence>
<organism evidence="12 13">
    <name type="scientific">Serratia proteamaculans</name>
    <dbReference type="NCBI Taxonomy" id="28151"/>
    <lineage>
        <taxon>Bacteria</taxon>
        <taxon>Pseudomonadati</taxon>
        <taxon>Pseudomonadota</taxon>
        <taxon>Gammaproteobacteria</taxon>
        <taxon>Enterobacterales</taxon>
        <taxon>Yersiniaceae</taxon>
        <taxon>Serratia</taxon>
    </lineage>
</organism>
<sequence length="855" mass="93054">MKEHAVLLLSPRAKWILRPLAVWMGLMLGHAGQVLAADSIEFNTDVLDVKDRTAIDLSEFSRAGYMMPGQYALVLRVNKQELPEQQITFLAPPDDAKGSVPCLTPAMVDQLGLKASVQRNLAWWNHGQCLALDSLKGMQTRADLGSGSLYLNVPQAYLEYTDENWDPPSRWDQGIAGMLFDYNVNAQTVRQSQGQNNQSLSGNGTTGANLGAWRFRADWQAQYDHTTGQNSSSQQRWDWSRYYLYRAIAALRAKLTFGEDYLNSSIFDSFRYTGASLVSDDNMLPPNLRGYAPEVTGVAKTNAKVTVSQQGRVLYETQVPAGPFRIQDLNSATMGKLDVRIQEQDGSERTFQVDTADVPYLTRPGLVRYKMMAGKPSNLRHNSEGQVFSGGEFSWGVSNGWSLFGGGLLSAGYKALALGVGRDLLAFGALSLDATQSRAELPGKGTPSGTSWRLNYSKRFDEYDSQVTFAGYRFSERNYMSMSQYLDARYHGGNYSNSKQMYTVSLNKQFRTLGLSAFLTASHQTYWDRPANNNYNLSLSRYFDIGSFKNISLSLSAYRTVFNNSHDDGVYLGVSVPWGRTGTMSYNNQTTRAGSTNTLGYYDRIDDNNTYRLTGGVGNGGRGTASGYFTHDGDLAEVTANASYQGSQYSSLGLSLQGGATVTPKGAALHRVNTLGGTRMMVDTAGVSGVPVQGYGGTSNTNMFGKAVVSDINSYYRNSVSVDVNKLPDNVDANQSVVQGTLTEGAIGYRKFSVVAGEKAMAVIKLADGSAPPFGAIVVNDHLYQTGIVNDEGSVWLTGLNPGEGMDVRWNGQTQCRVHLPSPLPASALLLPCQTVSGTAAPKAAETPALTPVES</sequence>
<dbReference type="NCBIfam" id="NF011812">
    <property type="entry name" value="PRK15284.1"/>
    <property type="match status" value="1"/>
</dbReference>